<evidence type="ECO:0000256" key="4">
    <source>
        <dbReference type="ARBA" id="ARBA00022448"/>
    </source>
</evidence>
<feature type="domain" description="HMA" evidence="16">
    <location>
        <begin position="131"/>
        <end position="197"/>
    </location>
</feature>
<gene>
    <name evidence="17" type="ORF">SAMN05428642_10555</name>
</gene>
<feature type="transmembrane region" description="Helical" evidence="15">
    <location>
        <begin position="49"/>
        <end position="66"/>
    </location>
</feature>
<dbReference type="Proteomes" id="UP000182544">
    <property type="component" value="Unassembled WGS sequence"/>
</dbReference>
<dbReference type="InterPro" id="IPR017969">
    <property type="entry name" value="Heavy-metal-associated_CS"/>
</dbReference>
<evidence type="ECO:0000256" key="11">
    <source>
        <dbReference type="ARBA" id="ARBA00022989"/>
    </source>
</evidence>
<keyword evidence="5" id="KW-0475">Mercuric resistance</keyword>
<evidence type="ECO:0000256" key="15">
    <source>
        <dbReference type="SAM" id="Phobius"/>
    </source>
</evidence>
<keyword evidence="10" id="KW-0476">Mercury</keyword>
<evidence type="ECO:0000256" key="12">
    <source>
        <dbReference type="ARBA" id="ARBA00023136"/>
    </source>
</evidence>
<evidence type="ECO:0000256" key="13">
    <source>
        <dbReference type="ARBA" id="ARBA00030934"/>
    </source>
</evidence>
<evidence type="ECO:0000313" key="17">
    <source>
        <dbReference type="EMBL" id="SFZ94765.1"/>
    </source>
</evidence>
<dbReference type="EMBL" id="FPKV01000005">
    <property type="protein sequence ID" value="SFZ94765.1"/>
    <property type="molecule type" value="Genomic_DNA"/>
</dbReference>
<keyword evidence="18" id="KW-1185">Reference proteome</keyword>
<evidence type="ECO:0000313" key="18">
    <source>
        <dbReference type="Proteomes" id="UP000182544"/>
    </source>
</evidence>
<accession>A0A1K2IQP1</accession>
<evidence type="ECO:0000256" key="1">
    <source>
        <dbReference type="ARBA" id="ARBA00004429"/>
    </source>
</evidence>
<keyword evidence="11 15" id="KW-1133">Transmembrane helix</keyword>
<evidence type="ECO:0000259" key="16">
    <source>
        <dbReference type="PROSITE" id="PS50846"/>
    </source>
</evidence>
<comment type="similarity">
    <text evidence="2">Belongs to the MerT family.</text>
</comment>
<dbReference type="PROSITE" id="PS50846">
    <property type="entry name" value="HMA_2"/>
    <property type="match status" value="1"/>
</dbReference>
<evidence type="ECO:0000256" key="14">
    <source>
        <dbReference type="ARBA" id="ARBA00045720"/>
    </source>
</evidence>
<feature type="transmembrane region" description="Helical" evidence="15">
    <location>
        <begin position="12"/>
        <end position="37"/>
    </location>
</feature>
<dbReference type="NCBIfam" id="NF033556">
    <property type="entry name" value="MerTP_fusion"/>
    <property type="match status" value="1"/>
</dbReference>
<evidence type="ECO:0000256" key="6">
    <source>
        <dbReference type="ARBA" id="ARBA00022475"/>
    </source>
</evidence>
<dbReference type="InterPro" id="IPR006121">
    <property type="entry name" value="HMA_dom"/>
</dbReference>
<keyword evidence="8 15" id="KW-0812">Transmembrane</keyword>
<dbReference type="Pfam" id="PF00403">
    <property type="entry name" value="HMA"/>
    <property type="match status" value="1"/>
</dbReference>
<dbReference type="STRING" id="369401.SAMN05428642_10555"/>
<evidence type="ECO:0000256" key="3">
    <source>
        <dbReference type="ARBA" id="ARBA00017053"/>
    </source>
</evidence>
<name>A0A1K2IQP1_9FLAO</name>
<keyword evidence="7" id="KW-0997">Cell inner membrane</keyword>
<comment type="subcellular location">
    <subcellularLocation>
        <location evidence="1">Cell inner membrane</location>
        <topology evidence="1">Multi-pass membrane protein</topology>
    </subcellularLocation>
</comment>
<evidence type="ECO:0000256" key="7">
    <source>
        <dbReference type="ARBA" id="ARBA00022519"/>
    </source>
</evidence>
<dbReference type="PROSITE" id="PS51257">
    <property type="entry name" value="PROKAR_LIPOPROTEIN"/>
    <property type="match status" value="1"/>
</dbReference>
<dbReference type="AlphaFoldDB" id="A0A1K2IQP1"/>
<dbReference type="CDD" id="cd00371">
    <property type="entry name" value="HMA"/>
    <property type="match status" value="1"/>
</dbReference>
<evidence type="ECO:0000256" key="10">
    <source>
        <dbReference type="ARBA" id="ARBA00022914"/>
    </source>
</evidence>
<keyword evidence="4" id="KW-0813">Transport</keyword>
<dbReference type="Gene3D" id="3.30.70.100">
    <property type="match status" value="1"/>
</dbReference>
<dbReference type="PANTHER" id="PTHR46594:SF4">
    <property type="entry name" value="P-TYPE CATION-TRANSPORTING ATPASE"/>
    <property type="match status" value="1"/>
</dbReference>
<keyword evidence="6" id="KW-1003">Cell membrane</keyword>
<dbReference type="PANTHER" id="PTHR46594">
    <property type="entry name" value="P-TYPE CATION-TRANSPORTING ATPASE"/>
    <property type="match status" value="1"/>
</dbReference>
<proteinExistence type="inferred from homology"/>
<evidence type="ECO:0000256" key="5">
    <source>
        <dbReference type="ARBA" id="ARBA00022466"/>
    </source>
</evidence>
<evidence type="ECO:0000256" key="8">
    <source>
        <dbReference type="ARBA" id="ARBA00022692"/>
    </source>
</evidence>
<dbReference type="RefSeq" id="WP_072403518.1">
    <property type="nucleotide sequence ID" value="NZ_FPKV01000005.1"/>
</dbReference>
<dbReference type="GO" id="GO:0015097">
    <property type="term" value="F:mercury ion transmembrane transporter activity"/>
    <property type="evidence" value="ECO:0007669"/>
    <property type="project" value="InterPro"/>
</dbReference>
<comment type="function">
    <text evidence="14">Involved in mercury resistance. Probably transfers a mercuric ion from the periplasmic Hg(2+)-binding protein MerP to the cytoplasmic mercuric reductase MerA.</text>
</comment>
<evidence type="ECO:0000256" key="9">
    <source>
        <dbReference type="ARBA" id="ARBA00022723"/>
    </source>
</evidence>
<dbReference type="FunFam" id="3.30.70.100:FF:000001">
    <property type="entry name" value="ATPase copper transporting beta"/>
    <property type="match status" value="1"/>
</dbReference>
<keyword evidence="12 15" id="KW-0472">Membrane</keyword>
<dbReference type="InterPro" id="IPR036163">
    <property type="entry name" value="HMA_dom_sf"/>
</dbReference>
<dbReference type="Gene3D" id="1.10.287.910">
    <property type="entry name" value="bacterial mercury transporter, merf"/>
    <property type="match status" value="1"/>
</dbReference>
<reference evidence="17 18" key="1">
    <citation type="submission" date="2016-10" db="EMBL/GenBank/DDBJ databases">
        <authorList>
            <person name="de Groot N.N."/>
        </authorList>
    </citation>
    <scope>NUCLEOTIDE SEQUENCE [LARGE SCALE GENOMIC DNA]</scope>
    <source>
        <strain evidence="17 18">DSM 18180</strain>
    </source>
</reference>
<evidence type="ECO:0000256" key="2">
    <source>
        <dbReference type="ARBA" id="ARBA00008224"/>
    </source>
</evidence>
<dbReference type="GO" id="GO:0046872">
    <property type="term" value="F:metal ion binding"/>
    <property type="evidence" value="ECO:0007669"/>
    <property type="project" value="UniProtKB-KW"/>
</dbReference>
<dbReference type="OrthoDB" id="1493145at2"/>
<organism evidence="17 18">
    <name type="scientific">Flaviramulus basaltis</name>
    <dbReference type="NCBI Taxonomy" id="369401"/>
    <lineage>
        <taxon>Bacteria</taxon>
        <taxon>Pseudomonadati</taxon>
        <taxon>Bacteroidota</taxon>
        <taxon>Flavobacteriia</taxon>
        <taxon>Flavobacteriales</taxon>
        <taxon>Flavobacteriaceae</taxon>
        <taxon>Flaviramulus</taxon>
    </lineage>
</organism>
<feature type="transmembrane region" description="Helical" evidence="15">
    <location>
        <begin position="93"/>
        <end position="111"/>
    </location>
</feature>
<dbReference type="SUPFAM" id="SSF55008">
    <property type="entry name" value="HMA, heavy metal-associated domain"/>
    <property type="match status" value="1"/>
</dbReference>
<protein>
    <recommendedName>
        <fullName evidence="3">Mercuric transport protein MerT</fullName>
    </recommendedName>
    <alternativeName>
        <fullName evidence="13">Mercury ion transport protein</fullName>
    </alternativeName>
</protein>
<dbReference type="Pfam" id="PF02411">
    <property type="entry name" value="MerT"/>
    <property type="match status" value="1"/>
</dbReference>
<dbReference type="GO" id="GO:0005886">
    <property type="term" value="C:plasma membrane"/>
    <property type="evidence" value="ECO:0007669"/>
    <property type="project" value="UniProtKB-SubCell"/>
</dbReference>
<keyword evidence="9" id="KW-0479">Metal-binding</keyword>
<dbReference type="PROSITE" id="PS01047">
    <property type="entry name" value="HMA_1"/>
    <property type="match status" value="1"/>
</dbReference>
<sequence>MKTEKTSKNAAYTGLFAAVAASSCCIPPVIALIAGVGGSASALSWMKPFRPYLIGLAIVAIGYAWYNYLKPKNADDCGCEVDAKPKWYQTKGFLVGITLFATVSIAFPYYAHIFYPDNKKEVVIVNQSNIQTLNFDVKGMTCASCEEHVKHAVNELEGIVNINASYEKANAEVEFDNTKTTKEDIEKAINSTGYKVINKEKDE</sequence>
<dbReference type="InterPro" id="IPR003457">
    <property type="entry name" value="Transprt_MerT"/>
</dbReference>